<protein>
    <submittedName>
        <fullName evidence="2">Uncharacterized protein</fullName>
    </submittedName>
</protein>
<comment type="caution">
    <text evidence="2">The sequence shown here is derived from an EMBL/GenBank/DDBJ whole genome shotgun (WGS) entry which is preliminary data.</text>
</comment>
<feature type="chain" id="PRO_5021253815" evidence="1">
    <location>
        <begin position="22"/>
        <end position="161"/>
    </location>
</feature>
<sequence length="161" mass="15722">MQFKASILALAASAAAQSTTANSPQTINGTVHVTTVVSSFTTYCPQPTVLTFNEVCYTVTAPQVLTVTNCPCTIVTPVPVPVKPVCPQGGCVVPVCPPGGCITVTPVPVVPVTPVAPTGSCGTAGCVPPQPTFVVAGAPKAQGIAGAAVALGAAALGALAL</sequence>
<organism evidence="2 3">
    <name type="scientific">Thyridium curvatum</name>
    <dbReference type="NCBI Taxonomy" id="1093900"/>
    <lineage>
        <taxon>Eukaryota</taxon>
        <taxon>Fungi</taxon>
        <taxon>Dikarya</taxon>
        <taxon>Ascomycota</taxon>
        <taxon>Pezizomycotina</taxon>
        <taxon>Sordariomycetes</taxon>
        <taxon>Sordariomycetidae</taxon>
        <taxon>Thyridiales</taxon>
        <taxon>Thyridiaceae</taxon>
        <taxon>Thyridium</taxon>
    </lineage>
</organism>
<gene>
    <name evidence="2" type="ORF">E0L32_008520</name>
</gene>
<dbReference type="RefSeq" id="XP_030992181.1">
    <property type="nucleotide sequence ID" value="XM_031143384.1"/>
</dbReference>
<dbReference type="EMBL" id="SKBQ01000057">
    <property type="protein sequence ID" value="TPX10470.1"/>
    <property type="molecule type" value="Genomic_DNA"/>
</dbReference>
<reference evidence="2 3" key="1">
    <citation type="submission" date="2019-06" db="EMBL/GenBank/DDBJ databases">
        <title>Draft genome sequence of the filamentous fungus Phialemoniopsis curvata isolated from diesel fuel.</title>
        <authorList>
            <person name="Varaljay V.A."/>
            <person name="Lyon W.J."/>
            <person name="Crouch A.L."/>
            <person name="Drake C.E."/>
            <person name="Hollomon J.M."/>
            <person name="Nadeau L.J."/>
            <person name="Nunn H.S."/>
            <person name="Stevenson B.S."/>
            <person name="Bojanowski C.L."/>
            <person name="Crookes-Goodson W.J."/>
        </authorList>
    </citation>
    <scope>NUCLEOTIDE SEQUENCE [LARGE SCALE GENOMIC DNA]</scope>
    <source>
        <strain evidence="2 3">D216</strain>
    </source>
</reference>
<dbReference type="STRING" id="1093900.A0A507B1P2"/>
<evidence type="ECO:0000313" key="2">
    <source>
        <dbReference type="EMBL" id="TPX10470.1"/>
    </source>
</evidence>
<keyword evidence="1" id="KW-0732">Signal</keyword>
<feature type="signal peptide" evidence="1">
    <location>
        <begin position="1"/>
        <end position="21"/>
    </location>
</feature>
<accession>A0A507B1P2</accession>
<evidence type="ECO:0000256" key="1">
    <source>
        <dbReference type="SAM" id="SignalP"/>
    </source>
</evidence>
<dbReference type="Proteomes" id="UP000319257">
    <property type="component" value="Unassembled WGS sequence"/>
</dbReference>
<dbReference type="GeneID" id="41975967"/>
<evidence type="ECO:0000313" key="3">
    <source>
        <dbReference type="Proteomes" id="UP000319257"/>
    </source>
</evidence>
<proteinExistence type="predicted"/>
<keyword evidence="3" id="KW-1185">Reference proteome</keyword>
<dbReference type="InParanoid" id="A0A507B1P2"/>
<name>A0A507B1P2_9PEZI</name>
<dbReference type="AlphaFoldDB" id="A0A507B1P2"/>